<protein>
    <submittedName>
        <fullName evidence="2">Uncharacterized protein</fullName>
    </submittedName>
</protein>
<accession>A0A5N0V177</accession>
<dbReference type="EMBL" id="VMNW02000023">
    <property type="protein sequence ID" value="KAA9160209.1"/>
    <property type="molecule type" value="Genomic_DNA"/>
</dbReference>
<organism evidence="2 3">
    <name type="scientific">Amycolatopsis acidicola</name>
    <dbReference type="NCBI Taxonomy" id="2596893"/>
    <lineage>
        <taxon>Bacteria</taxon>
        <taxon>Bacillati</taxon>
        <taxon>Actinomycetota</taxon>
        <taxon>Actinomycetes</taxon>
        <taxon>Pseudonocardiales</taxon>
        <taxon>Pseudonocardiaceae</taxon>
        <taxon>Amycolatopsis</taxon>
    </lineage>
</organism>
<feature type="region of interest" description="Disordered" evidence="1">
    <location>
        <begin position="1"/>
        <end position="28"/>
    </location>
</feature>
<dbReference type="RefSeq" id="WP_144748552.1">
    <property type="nucleotide sequence ID" value="NZ_VMNW02000023.1"/>
</dbReference>
<evidence type="ECO:0000313" key="2">
    <source>
        <dbReference type="EMBL" id="KAA9160209.1"/>
    </source>
</evidence>
<dbReference type="Proteomes" id="UP000319769">
    <property type="component" value="Unassembled WGS sequence"/>
</dbReference>
<reference evidence="2" key="1">
    <citation type="submission" date="2019-09" db="EMBL/GenBank/DDBJ databases">
        <authorList>
            <person name="Teo W.F.A."/>
            <person name="Duangmal K."/>
        </authorList>
    </citation>
    <scope>NUCLEOTIDE SEQUENCE [LARGE SCALE GENOMIC DNA]</scope>
    <source>
        <strain evidence="2">K81G1</strain>
    </source>
</reference>
<name>A0A5N0V177_9PSEU</name>
<dbReference type="AlphaFoldDB" id="A0A5N0V177"/>
<evidence type="ECO:0000313" key="3">
    <source>
        <dbReference type="Proteomes" id="UP000319769"/>
    </source>
</evidence>
<comment type="caution">
    <text evidence="2">The sequence shown here is derived from an EMBL/GenBank/DDBJ whole genome shotgun (WGS) entry which is preliminary data.</text>
</comment>
<gene>
    <name evidence="2" type="ORF">FPZ12_017815</name>
</gene>
<keyword evidence="3" id="KW-1185">Reference proteome</keyword>
<sequence>MAFPRRDAGTPDATVGMDAEEDPMELTNRDEKARAVRVTSAYAHDAEDLGMLLDMLGLKAADVLPEPADAGPEVPAPQGKGLPMAELTALLATLGRQPA</sequence>
<evidence type="ECO:0000256" key="1">
    <source>
        <dbReference type="SAM" id="MobiDB-lite"/>
    </source>
</evidence>
<proteinExistence type="predicted"/>